<keyword evidence="9" id="KW-1185">Reference proteome</keyword>
<dbReference type="PROSITE" id="PS51032">
    <property type="entry name" value="AP2_ERF"/>
    <property type="match status" value="1"/>
</dbReference>
<gene>
    <name evidence="8" type="ORF">SLEP1_g52563</name>
</gene>
<dbReference type="CDD" id="cd00018">
    <property type="entry name" value="AP2"/>
    <property type="match status" value="1"/>
</dbReference>
<protein>
    <recommendedName>
        <fullName evidence="7">AP2/ERF domain-containing protein</fullName>
    </recommendedName>
</protein>
<dbReference type="PANTHER" id="PTHR31190:SF476">
    <property type="entry name" value="ETHYLENE-RESPONSIVE TRANSCRIPTION FACTOR 1"/>
    <property type="match status" value="1"/>
</dbReference>
<evidence type="ECO:0000313" key="8">
    <source>
        <dbReference type="EMBL" id="GKV45491.1"/>
    </source>
</evidence>
<keyword evidence="3" id="KW-0238">DNA-binding</keyword>
<evidence type="ECO:0000256" key="2">
    <source>
        <dbReference type="ARBA" id="ARBA00023015"/>
    </source>
</evidence>
<sequence length="240" mass="26461">MNQVTMPEFSFPQQSSSIGSLTPCLSEYWGDLPLKVDDSEDMIIYNSLNDALDYGWSPLDLTSAAVKMEPALGAIGLAQLAQPIVSSTTVMPSEMGSTFLFGREGNCLRRMNPRVAKGRHYRGVRQRPWGKFAAEIRDRAKNGARVWLGTYETAEEAALAYDQAAYKLRGSKALLNFPHRIGEPEPVRVTAKRREPVLGMGDLGGGSPKRRKGLVGNEDDVLKVGHQMCLMPLDDHLLVI</sequence>
<dbReference type="GO" id="GO:0009873">
    <property type="term" value="P:ethylene-activated signaling pathway"/>
    <property type="evidence" value="ECO:0007669"/>
    <property type="project" value="InterPro"/>
</dbReference>
<comment type="similarity">
    <text evidence="6">Belongs to the AP2/ERF transcription factor family. ERF subfamily.</text>
</comment>
<dbReference type="Pfam" id="PF00847">
    <property type="entry name" value="AP2"/>
    <property type="match status" value="1"/>
</dbReference>
<dbReference type="Gene3D" id="3.30.730.10">
    <property type="entry name" value="AP2/ERF domain"/>
    <property type="match status" value="1"/>
</dbReference>
<keyword evidence="4" id="KW-0804">Transcription</keyword>
<proteinExistence type="inferred from homology"/>
<reference evidence="8 9" key="1">
    <citation type="journal article" date="2021" name="Commun. Biol.">
        <title>The genome of Shorea leprosula (Dipterocarpaceae) highlights the ecological relevance of drought in aseasonal tropical rainforests.</title>
        <authorList>
            <person name="Ng K.K.S."/>
            <person name="Kobayashi M.J."/>
            <person name="Fawcett J.A."/>
            <person name="Hatakeyama M."/>
            <person name="Paape T."/>
            <person name="Ng C.H."/>
            <person name="Ang C.C."/>
            <person name="Tnah L.H."/>
            <person name="Lee C.T."/>
            <person name="Nishiyama T."/>
            <person name="Sese J."/>
            <person name="O'Brien M.J."/>
            <person name="Copetti D."/>
            <person name="Mohd Noor M.I."/>
            <person name="Ong R.C."/>
            <person name="Putra M."/>
            <person name="Sireger I.Z."/>
            <person name="Indrioko S."/>
            <person name="Kosugi Y."/>
            <person name="Izuno A."/>
            <person name="Isagi Y."/>
            <person name="Lee S.L."/>
            <person name="Shimizu K.K."/>
        </authorList>
    </citation>
    <scope>NUCLEOTIDE SEQUENCE [LARGE SCALE GENOMIC DNA]</scope>
    <source>
        <strain evidence="8">214</strain>
    </source>
</reference>
<dbReference type="InterPro" id="IPR036955">
    <property type="entry name" value="AP2/ERF_dom_sf"/>
</dbReference>
<comment type="subcellular location">
    <subcellularLocation>
        <location evidence="1">Nucleus</location>
    </subcellularLocation>
</comment>
<accession>A0AAV5M9C9</accession>
<evidence type="ECO:0000256" key="6">
    <source>
        <dbReference type="ARBA" id="ARBA00024343"/>
    </source>
</evidence>
<dbReference type="InterPro" id="IPR001471">
    <property type="entry name" value="AP2/ERF_dom"/>
</dbReference>
<organism evidence="8 9">
    <name type="scientific">Rubroshorea leprosula</name>
    <dbReference type="NCBI Taxonomy" id="152421"/>
    <lineage>
        <taxon>Eukaryota</taxon>
        <taxon>Viridiplantae</taxon>
        <taxon>Streptophyta</taxon>
        <taxon>Embryophyta</taxon>
        <taxon>Tracheophyta</taxon>
        <taxon>Spermatophyta</taxon>
        <taxon>Magnoliopsida</taxon>
        <taxon>eudicotyledons</taxon>
        <taxon>Gunneridae</taxon>
        <taxon>Pentapetalae</taxon>
        <taxon>rosids</taxon>
        <taxon>malvids</taxon>
        <taxon>Malvales</taxon>
        <taxon>Dipterocarpaceae</taxon>
        <taxon>Rubroshorea</taxon>
    </lineage>
</organism>
<evidence type="ECO:0000256" key="3">
    <source>
        <dbReference type="ARBA" id="ARBA00023125"/>
    </source>
</evidence>
<dbReference type="FunFam" id="3.30.730.10:FF:000001">
    <property type="entry name" value="Ethylene-responsive transcription factor 2"/>
    <property type="match status" value="1"/>
</dbReference>
<dbReference type="SMART" id="SM00380">
    <property type="entry name" value="AP2"/>
    <property type="match status" value="1"/>
</dbReference>
<dbReference type="InterPro" id="IPR016177">
    <property type="entry name" value="DNA-bd_dom_sf"/>
</dbReference>
<dbReference type="InterPro" id="IPR044808">
    <property type="entry name" value="ERF_plant"/>
</dbReference>
<name>A0AAV5M9C9_9ROSI</name>
<dbReference type="GO" id="GO:0005634">
    <property type="term" value="C:nucleus"/>
    <property type="evidence" value="ECO:0007669"/>
    <property type="project" value="UniProtKB-SubCell"/>
</dbReference>
<dbReference type="AlphaFoldDB" id="A0AAV5M9C9"/>
<dbReference type="GO" id="GO:0003677">
    <property type="term" value="F:DNA binding"/>
    <property type="evidence" value="ECO:0007669"/>
    <property type="project" value="UniProtKB-KW"/>
</dbReference>
<dbReference type="EMBL" id="BPVZ01000195">
    <property type="protein sequence ID" value="GKV45491.1"/>
    <property type="molecule type" value="Genomic_DNA"/>
</dbReference>
<evidence type="ECO:0000313" key="9">
    <source>
        <dbReference type="Proteomes" id="UP001054252"/>
    </source>
</evidence>
<dbReference type="SUPFAM" id="SSF54171">
    <property type="entry name" value="DNA-binding domain"/>
    <property type="match status" value="1"/>
</dbReference>
<dbReference type="Proteomes" id="UP001054252">
    <property type="component" value="Unassembled WGS sequence"/>
</dbReference>
<feature type="domain" description="AP2/ERF" evidence="7">
    <location>
        <begin position="120"/>
        <end position="178"/>
    </location>
</feature>
<evidence type="ECO:0000259" key="7">
    <source>
        <dbReference type="PROSITE" id="PS51032"/>
    </source>
</evidence>
<evidence type="ECO:0000256" key="1">
    <source>
        <dbReference type="ARBA" id="ARBA00004123"/>
    </source>
</evidence>
<dbReference type="GO" id="GO:0003700">
    <property type="term" value="F:DNA-binding transcription factor activity"/>
    <property type="evidence" value="ECO:0007669"/>
    <property type="project" value="InterPro"/>
</dbReference>
<keyword evidence="2" id="KW-0805">Transcription regulation</keyword>
<dbReference type="PRINTS" id="PR00367">
    <property type="entry name" value="ETHRSPELEMNT"/>
</dbReference>
<evidence type="ECO:0000256" key="5">
    <source>
        <dbReference type="ARBA" id="ARBA00023242"/>
    </source>
</evidence>
<keyword evidence="5" id="KW-0539">Nucleus</keyword>
<evidence type="ECO:0000256" key="4">
    <source>
        <dbReference type="ARBA" id="ARBA00023163"/>
    </source>
</evidence>
<dbReference type="PANTHER" id="PTHR31190">
    <property type="entry name" value="DNA-BINDING DOMAIN"/>
    <property type="match status" value="1"/>
</dbReference>
<comment type="caution">
    <text evidence="8">The sequence shown here is derived from an EMBL/GenBank/DDBJ whole genome shotgun (WGS) entry which is preliminary data.</text>
</comment>